<name>A0A0F9GSL4_9ZZZZ</name>
<feature type="non-terminal residue" evidence="1">
    <location>
        <position position="1"/>
    </location>
</feature>
<evidence type="ECO:0000313" key="1">
    <source>
        <dbReference type="EMBL" id="KKL72360.1"/>
    </source>
</evidence>
<dbReference type="AlphaFoldDB" id="A0A0F9GSL4"/>
<sequence length="35" mass="3841">NGPTDKTNLDDVGVVRCPAKAVISLIDTEEDKWKI</sequence>
<comment type="caution">
    <text evidence="1">The sequence shown here is derived from an EMBL/GenBank/DDBJ whole genome shotgun (WGS) entry which is preliminary data.</text>
</comment>
<gene>
    <name evidence="1" type="ORF">LCGC14_2085750</name>
</gene>
<reference evidence="1" key="1">
    <citation type="journal article" date="2015" name="Nature">
        <title>Complex archaea that bridge the gap between prokaryotes and eukaryotes.</title>
        <authorList>
            <person name="Spang A."/>
            <person name="Saw J.H."/>
            <person name="Jorgensen S.L."/>
            <person name="Zaremba-Niedzwiedzka K."/>
            <person name="Martijn J."/>
            <person name="Lind A.E."/>
            <person name="van Eijk R."/>
            <person name="Schleper C."/>
            <person name="Guy L."/>
            <person name="Ettema T.J."/>
        </authorList>
    </citation>
    <scope>NUCLEOTIDE SEQUENCE</scope>
</reference>
<dbReference type="EMBL" id="LAZR01025296">
    <property type="protein sequence ID" value="KKL72360.1"/>
    <property type="molecule type" value="Genomic_DNA"/>
</dbReference>
<proteinExistence type="predicted"/>
<protein>
    <submittedName>
        <fullName evidence="1">Uncharacterized protein</fullName>
    </submittedName>
</protein>
<accession>A0A0F9GSL4</accession>
<organism evidence="1">
    <name type="scientific">marine sediment metagenome</name>
    <dbReference type="NCBI Taxonomy" id="412755"/>
    <lineage>
        <taxon>unclassified sequences</taxon>
        <taxon>metagenomes</taxon>
        <taxon>ecological metagenomes</taxon>
    </lineage>
</organism>